<dbReference type="SUPFAM" id="SSF55681">
    <property type="entry name" value="Class II aaRS and biotin synthetases"/>
    <property type="match status" value="1"/>
</dbReference>
<evidence type="ECO:0000256" key="16">
    <source>
        <dbReference type="PROSITE-ProRule" id="PRU00209"/>
    </source>
</evidence>
<keyword evidence="5 16" id="KW-0820">tRNA-binding</keyword>
<evidence type="ECO:0000256" key="15">
    <source>
        <dbReference type="HAMAP-Rule" id="MF_00283"/>
    </source>
</evidence>
<dbReference type="RefSeq" id="WP_152158860.1">
    <property type="nucleotide sequence ID" value="NZ_WEHX01000080.1"/>
</dbReference>
<evidence type="ECO:0000256" key="9">
    <source>
        <dbReference type="ARBA" id="ARBA00022840"/>
    </source>
</evidence>
<keyword evidence="13 15" id="KW-0030">Aminoacyl-tRNA synthetase</keyword>
<dbReference type="GO" id="GO:0009328">
    <property type="term" value="C:phenylalanine-tRNA ligase complex"/>
    <property type="evidence" value="ECO:0007669"/>
    <property type="project" value="TreeGrafter"/>
</dbReference>
<keyword evidence="9 15" id="KW-0067">ATP-binding</keyword>
<dbReference type="Pfam" id="PF17759">
    <property type="entry name" value="tRNA_synthFbeta"/>
    <property type="match status" value="1"/>
</dbReference>
<dbReference type="HAMAP" id="MF_00283">
    <property type="entry name" value="Phe_tRNA_synth_beta1"/>
    <property type="match status" value="1"/>
</dbReference>
<dbReference type="Gene3D" id="3.50.40.10">
    <property type="entry name" value="Phenylalanyl-trna Synthetase, Chain B, domain 3"/>
    <property type="match status" value="1"/>
</dbReference>
<dbReference type="SMART" id="SM00874">
    <property type="entry name" value="B5"/>
    <property type="match status" value="1"/>
</dbReference>
<dbReference type="InterPro" id="IPR033714">
    <property type="entry name" value="tRNA_bind_bactPheRS"/>
</dbReference>
<dbReference type="PROSITE" id="PS51447">
    <property type="entry name" value="FDX_ACB"/>
    <property type="match status" value="1"/>
</dbReference>
<feature type="binding site" evidence="15">
    <location>
        <position position="465"/>
    </location>
    <ligand>
        <name>Mg(2+)</name>
        <dbReference type="ChEBI" id="CHEBI:18420"/>
        <note>shared with alpha subunit</note>
    </ligand>
</feature>
<feature type="binding site" evidence="15">
    <location>
        <position position="456"/>
    </location>
    <ligand>
        <name>Mg(2+)</name>
        <dbReference type="ChEBI" id="CHEBI:18420"/>
        <note>shared with alpha subunit</note>
    </ligand>
</feature>
<evidence type="ECO:0000256" key="5">
    <source>
        <dbReference type="ARBA" id="ARBA00022555"/>
    </source>
</evidence>
<comment type="catalytic activity">
    <reaction evidence="14 15">
        <text>tRNA(Phe) + L-phenylalanine + ATP = L-phenylalanyl-tRNA(Phe) + AMP + diphosphate + H(+)</text>
        <dbReference type="Rhea" id="RHEA:19413"/>
        <dbReference type="Rhea" id="RHEA-COMP:9668"/>
        <dbReference type="Rhea" id="RHEA-COMP:9699"/>
        <dbReference type="ChEBI" id="CHEBI:15378"/>
        <dbReference type="ChEBI" id="CHEBI:30616"/>
        <dbReference type="ChEBI" id="CHEBI:33019"/>
        <dbReference type="ChEBI" id="CHEBI:58095"/>
        <dbReference type="ChEBI" id="CHEBI:78442"/>
        <dbReference type="ChEBI" id="CHEBI:78531"/>
        <dbReference type="ChEBI" id="CHEBI:456215"/>
        <dbReference type="EC" id="6.1.1.20"/>
    </reaction>
</comment>
<reference evidence="20 21" key="1">
    <citation type="submission" date="2019-10" db="EMBL/GenBank/DDBJ databases">
        <title>Genome diversity of Sutterella seckii.</title>
        <authorList>
            <person name="Chaplin A.V."/>
            <person name="Sokolova S.R."/>
            <person name="Mosin K.A."/>
            <person name="Ivanova E.L."/>
            <person name="Kochetkova T.O."/>
            <person name="Goltsov A.Y."/>
            <person name="Trofimov D.Y."/>
            <person name="Efimov B.A."/>
        </authorList>
    </citation>
    <scope>NUCLEOTIDE SEQUENCE [LARGE SCALE GENOMIC DNA]</scope>
    <source>
        <strain evidence="20 21">ASD393</strain>
    </source>
</reference>
<dbReference type="InterPro" id="IPR005146">
    <property type="entry name" value="B3/B4_tRNA-bd"/>
</dbReference>
<evidence type="ECO:0000313" key="21">
    <source>
        <dbReference type="Proteomes" id="UP000430564"/>
    </source>
</evidence>
<dbReference type="InterPro" id="IPR002547">
    <property type="entry name" value="tRNA-bd_dom"/>
</dbReference>
<protein>
    <recommendedName>
        <fullName evidence="15">Phenylalanine--tRNA ligase beta subunit</fullName>
        <ecNumber evidence="15">6.1.1.20</ecNumber>
    </recommendedName>
    <alternativeName>
        <fullName evidence="15">Phenylalanyl-tRNA synthetase beta subunit</fullName>
        <shortName evidence="15">PheRS</shortName>
    </alternativeName>
</protein>
<comment type="cofactor">
    <cofactor evidence="15">
        <name>Mg(2+)</name>
        <dbReference type="ChEBI" id="CHEBI:18420"/>
    </cofactor>
    <text evidence="15">Binds 2 magnesium ions per tetramer.</text>
</comment>
<dbReference type="Gene3D" id="2.40.50.140">
    <property type="entry name" value="Nucleic acid-binding proteins"/>
    <property type="match status" value="1"/>
</dbReference>
<dbReference type="Pfam" id="PF01588">
    <property type="entry name" value="tRNA_bind"/>
    <property type="match status" value="1"/>
</dbReference>
<sequence length="805" mass="89612">MIFTEEWLRQYVNPALSTDELAEALTMAGLEVEEVTTAAPAFTGVVVAEVLTCRDHENSDHLHVCEVNAGTGETLQIVCGAPNVKAGIKVACATIGAVLPGDFRIKKSKLRGVVSMGMLCSTRELGINENHDGIWILPDDAPVGTDIREYARLDDAKIELKLTPNRGDALSVVGVARDVHAITGAPLILPSMAPVPATCECRLPVEIQAPDLCGRFSSRVIRNLNPKAKTPEWMKSRLERAGQRSVSALVDISNYVMLELGRPTHFYDIKKLNADRLTVRWARDGESVKLLNGETVELTPWYGVICAGDEPECLAGIMGGDRSSINDETTDLFIESAFWFPKAIQGRCRKLNFSTDAAYRYERGVDYASTAEHLEYITQLVLDICGTPETKVGPVEDVVANLPERAPVKMRVDRCCKVVGVDIPLESMEESFKRLGFEYTLENGVFTVVPPSFRFDIEIEEDLIEEVARLWGYEKLPDRPPLARIAMKPSREERRSAHALRLEMADLGYQELINFSFVPEEWEVAFAANEKPIRLLNPIASQLSVMRTQLIGGLVDILRYNLNRRAERVRVFELGRVFFPDTSVEEGPWTVKGVRQPQHIAGLAYGTADDAQWGVPARRVDFFDVKGDVERLIRPLKARFVKESFPALHPGRSAGIYVGEKRIGFIGELHPRVMQQFDLTHAPVVFEVAVDPLMELPLPDYKPVSKFQPVTRDLAVVVPADLEVQVLFDAVAAAKKKDLRLAPLTDFRLFDLYRPKEGEGAGEKSLAFAIELNSRTDEALNDEQTEGAVRAILEVLEEKGARLRQ</sequence>
<evidence type="ECO:0000256" key="6">
    <source>
        <dbReference type="ARBA" id="ARBA00022598"/>
    </source>
</evidence>
<dbReference type="SMART" id="SM00873">
    <property type="entry name" value="B3_4"/>
    <property type="match status" value="1"/>
</dbReference>
<dbReference type="GO" id="GO:0004826">
    <property type="term" value="F:phenylalanine-tRNA ligase activity"/>
    <property type="evidence" value="ECO:0007669"/>
    <property type="project" value="UniProtKB-UniRule"/>
</dbReference>
<evidence type="ECO:0000256" key="7">
    <source>
        <dbReference type="ARBA" id="ARBA00022723"/>
    </source>
</evidence>
<dbReference type="Gene3D" id="3.30.56.10">
    <property type="match status" value="2"/>
</dbReference>
<proteinExistence type="inferred from homology"/>
<evidence type="ECO:0000259" key="17">
    <source>
        <dbReference type="PROSITE" id="PS50886"/>
    </source>
</evidence>
<evidence type="ECO:0000256" key="11">
    <source>
        <dbReference type="ARBA" id="ARBA00022884"/>
    </source>
</evidence>
<dbReference type="InterPro" id="IPR036690">
    <property type="entry name" value="Fdx_antiC-bd_sf"/>
</dbReference>
<comment type="subcellular location">
    <subcellularLocation>
        <location evidence="1 15">Cytoplasm</location>
    </subcellularLocation>
</comment>
<keyword evidence="7 15" id="KW-0479">Metal-binding</keyword>
<dbReference type="PROSITE" id="PS50886">
    <property type="entry name" value="TRBD"/>
    <property type="match status" value="1"/>
</dbReference>
<comment type="similarity">
    <text evidence="2 15">Belongs to the phenylalanyl-tRNA synthetase beta subunit family. Type 1 subfamily.</text>
</comment>
<evidence type="ECO:0000259" key="19">
    <source>
        <dbReference type="PROSITE" id="PS51483"/>
    </source>
</evidence>
<dbReference type="GO" id="GO:0000287">
    <property type="term" value="F:magnesium ion binding"/>
    <property type="evidence" value="ECO:0007669"/>
    <property type="project" value="UniProtKB-UniRule"/>
</dbReference>
<keyword evidence="6 15" id="KW-0436">Ligase</keyword>
<dbReference type="InterPro" id="IPR020825">
    <property type="entry name" value="Phe-tRNA_synthase-like_B3/B4"/>
</dbReference>
<evidence type="ECO:0000256" key="3">
    <source>
        <dbReference type="ARBA" id="ARBA00011209"/>
    </source>
</evidence>
<dbReference type="InterPro" id="IPR005147">
    <property type="entry name" value="tRNA_synthase_B5-dom"/>
</dbReference>
<organism evidence="20 21">
    <name type="scientific">Sutterella seckii</name>
    <dbReference type="NCBI Taxonomy" id="1944635"/>
    <lineage>
        <taxon>Bacteria</taxon>
        <taxon>Pseudomonadati</taxon>
        <taxon>Pseudomonadota</taxon>
        <taxon>Betaproteobacteria</taxon>
        <taxon>Burkholderiales</taxon>
        <taxon>Sutterellaceae</taxon>
        <taxon>Sutterella</taxon>
    </lineage>
</organism>
<dbReference type="InterPro" id="IPR045060">
    <property type="entry name" value="Phe-tRNA-ligase_IIc_bsu"/>
</dbReference>
<dbReference type="InterPro" id="IPR005121">
    <property type="entry name" value="Fdx_antiC-bd"/>
</dbReference>
<dbReference type="CDD" id="cd00769">
    <property type="entry name" value="PheRS_beta_core"/>
    <property type="match status" value="1"/>
</dbReference>
<feature type="domain" description="TRNA-binding" evidence="17">
    <location>
        <begin position="39"/>
        <end position="148"/>
    </location>
</feature>
<dbReference type="InterPro" id="IPR009061">
    <property type="entry name" value="DNA-bd_dom_put_sf"/>
</dbReference>
<evidence type="ECO:0000256" key="4">
    <source>
        <dbReference type="ARBA" id="ARBA00022490"/>
    </source>
</evidence>
<dbReference type="PANTHER" id="PTHR10947">
    <property type="entry name" value="PHENYLALANYL-TRNA SYNTHETASE BETA CHAIN AND LEUCINE-RICH REPEAT-CONTAINING PROTEIN 47"/>
    <property type="match status" value="1"/>
</dbReference>
<feature type="domain" description="FDX-ACB" evidence="18">
    <location>
        <begin position="705"/>
        <end position="804"/>
    </location>
</feature>
<keyword evidence="12 15" id="KW-0648">Protein biosynthesis</keyword>
<dbReference type="FunFam" id="2.40.50.140:FF:000045">
    <property type="entry name" value="Phenylalanine--tRNA ligase beta subunit"/>
    <property type="match status" value="1"/>
</dbReference>
<dbReference type="SUPFAM" id="SSF54991">
    <property type="entry name" value="Anticodon-binding domain of PheRS"/>
    <property type="match status" value="1"/>
</dbReference>
<evidence type="ECO:0000256" key="13">
    <source>
        <dbReference type="ARBA" id="ARBA00023146"/>
    </source>
</evidence>
<evidence type="ECO:0000259" key="18">
    <source>
        <dbReference type="PROSITE" id="PS51447"/>
    </source>
</evidence>
<dbReference type="SUPFAM" id="SSF46955">
    <property type="entry name" value="Putative DNA-binding domain"/>
    <property type="match status" value="1"/>
</dbReference>
<dbReference type="Gene3D" id="3.30.70.380">
    <property type="entry name" value="Ferrodoxin-fold anticodon-binding domain"/>
    <property type="match status" value="1"/>
</dbReference>
<dbReference type="Pfam" id="PF03483">
    <property type="entry name" value="B3_4"/>
    <property type="match status" value="1"/>
</dbReference>
<keyword evidence="4 15" id="KW-0963">Cytoplasm</keyword>
<dbReference type="OrthoDB" id="9805455at2"/>
<dbReference type="InterPro" id="IPR041616">
    <property type="entry name" value="PheRS_beta_core"/>
</dbReference>
<dbReference type="GO" id="GO:0000049">
    <property type="term" value="F:tRNA binding"/>
    <property type="evidence" value="ECO:0007669"/>
    <property type="project" value="UniProtKB-UniRule"/>
</dbReference>
<comment type="subunit">
    <text evidence="3 15">Tetramer of two alpha and two beta subunits.</text>
</comment>
<evidence type="ECO:0000256" key="1">
    <source>
        <dbReference type="ARBA" id="ARBA00004496"/>
    </source>
</evidence>
<dbReference type="NCBIfam" id="NF045760">
    <property type="entry name" value="YtpR"/>
    <property type="match status" value="1"/>
</dbReference>
<accession>A0A6I1EIE6</accession>
<dbReference type="Pfam" id="PF03147">
    <property type="entry name" value="FDX-ACB"/>
    <property type="match status" value="1"/>
</dbReference>
<dbReference type="GO" id="GO:0006432">
    <property type="term" value="P:phenylalanyl-tRNA aminoacylation"/>
    <property type="evidence" value="ECO:0007669"/>
    <property type="project" value="UniProtKB-UniRule"/>
</dbReference>
<feature type="domain" description="B5" evidence="19">
    <location>
        <begin position="403"/>
        <end position="478"/>
    </location>
</feature>
<dbReference type="FunFam" id="3.30.930.10:FF:000022">
    <property type="entry name" value="Phenylalanine--tRNA ligase beta subunit"/>
    <property type="match status" value="1"/>
</dbReference>
<dbReference type="EMBL" id="WEHX01000080">
    <property type="protein sequence ID" value="KAB7655818.1"/>
    <property type="molecule type" value="Genomic_DNA"/>
</dbReference>
<evidence type="ECO:0000256" key="14">
    <source>
        <dbReference type="ARBA" id="ARBA00049255"/>
    </source>
</evidence>
<dbReference type="InterPro" id="IPR045864">
    <property type="entry name" value="aa-tRNA-synth_II/BPL/LPL"/>
</dbReference>
<keyword evidence="10 15" id="KW-0460">Magnesium</keyword>
<dbReference type="GO" id="GO:0005524">
    <property type="term" value="F:ATP binding"/>
    <property type="evidence" value="ECO:0007669"/>
    <property type="project" value="UniProtKB-UniRule"/>
</dbReference>
<dbReference type="FunFam" id="3.30.56.10:FF:000002">
    <property type="entry name" value="Phenylalanine--tRNA ligase beta subunit"/>
    <property type="match status" value="1"/>
</dbReference>
<keyword evidence="11 16" id="KW-0694">RNA-binding</keyword>
<dbReference type="SMART" id="SM00896">
    <property type="entry name" value="FDX-ACB"/>
    <property type="match status" value="1"/>
</dbReference>
<dbReference type="AlphaFoldDB" id="A0A6I1EIE6"/>
<dbReference type="EC" id="6.1.1.20" evidence="15"/>
<evidence type="ECO:0000313" key="20">
    <source>
        <dbReference type="EMBL" id="KAB7655818.1"/>
    </source>
</evidence>
<dbReference type="Proteomes" id="UP000430564">
    <property type="component" value="Unassembled WGS sequence"/>
</dbReference>
<evidence type="ECO:0000256" key="8">
    <source>
        <dbReference type="ARBA" id="ARBA00022741"/>
    </source>
</evidence>
<feature type="binding site" evidence="15">
    <location>
        <position position="466"/>
    </location>
    <ligand>
        <name>Mg(2+)</name>
        <dbReference type="ChEBI" id="CHEBI:18420"/>
        <note>shared with alpha subunit</note>
    </ligand>
</feature>
<dbReference type="InterPro" id="IPR004532">
    <property type="entry name" value="Phe-tRNA-ligase_IIc_bsu_bact"/>
</dbReference>
<dbReference type="InterPro" id="IPR012340">
    <property type="entry name" value="NA-bd_OB-fold"/>
</dbReference>
<evidence type="ECO:0000256" key="12">
    <source>
        <dbReference type="ARBA" id="ARBA00022917"/>
    </source>
</evidence>
<gene>
    <name evidence="15" type="primary">pheT</name>
    <name evidence="20" type="ORF">GBM95_09370</name>
</gene>
<dbReference type="SUPFAM" id="SSF56037">
    <property type="entry name" value="PheT/TilS domain"/>
    <property type="match status" value="1"/>
</dbReference>
<keyword evidence="8 15" id="KW-0547">Nucleotide-binding</keyword>
<evidence type="ECO:0000256" key="10">
    <source>
        <dbReference type="ARBA" id="ARBA00022842"/>
    </source>
</evidence>
<dbReference type="SUPFAM" id="SSF50249">
    <property type="entry name" value="Nucleic acid-binding proteins"/>
    <property type="match status" value="1"/>
</dbReference>
<dbReference type="Pfam" id="PF03484">
    <property type="entry name" value="B5"/>
    <property type="match status" value="1"/>
</dbReference>
<dbReference type="Gene3D" id="3.30.930.10">
    <property type="entry name" value="Bira Bifunctional Protein, Domain 2"/>
    <property type="match status" value="1"/>
</dbReference>
<dbReference type="NCBIfam" id="TIGR00472">
    <property type="entry name" value="pheT_bact"/>
    <property type="match status" value="1"/>
</dbReference>
<dbReference type="CDD" id="cd02796">
    <property type="entry name" value="tRNA_bind_bactPheRS"/>
    <property type="match status" value="1"/>
</dbReference>
<evidence type="ECO:0000256" key="2">
    <source>
        <dbReference type="ARBA" id="ARBA00008653"/>
    </source>
</evidence>
<name>A0A6I1EIE6_9BURK</name>
<comment type="caution">
    <text evidence="20">The sequence shown here is derived from an EMBL/GenBank/DDBJ whole genome shotgun (WGS) entry which is preliminary data.</text>
</comment>
<dbReference type="PANTHER" id="PTHR10947:SF0">
    <property type="entry name" value="PHENYLALANINE--TRNA LIGASE BETA SUBUNIT"/>
    <property type="match status" value="1"/>
</dbReference>
<dbReference type="PROSITE" id="PS51483">
    <property type="entry name" value="B5"/>
    <property type="match status" value="1"/>
</dbReference>
<feature type="binding site" evidence="15">
    <location>
        <position position="462"/>
    </location>
    <ligand>
        <name>Mg(2+)</name>
        <dbReference type="ChEBI" id="CHEBI:18420"/>
        <note>shared with alpha subunit</note>
    </ligand>
</feature>